<feature type="region of interest" description="Disordered" evidence="1">
    <location>
        <begin position="54"/>
        <end position="107"/>
    </location>
</feature>
<evidence type="ECO:0000313" key="3">
    <source>
        <dbReference type="EMBL" id="WWC65539.1"/>
    </source>
</evidence>
<keyword evidence="4" id="KW-1185">Reference proteome</keyword>
<protein>
    <submittedName>
        <fullName evidence="2">Uncharacterized protein</fullName>
    </submittedName>
</protein>
<gene>
    <name evidence="2" type="ORF">I303_07517</name>
    <name evidence="3" type="ORF">I303_108157</name>
</gene>
<feature type="compositionally biased region" description="Basic and acidic residues" evidence="1">
    <location>
        <begin position="67"/>
        <end position="95"/>
    </location>
</feature>
<accession>A0A1A5ZY60</accession>
<dbReference type="VEuPathDB" id="FungiDB:I303_07517"/>
<reference evidence="3" key="3">
    <citation type="submission" date="2024-02" db="EMBL/GenBank/DDBJ databases">
        <title>Comparative genomics of Cryptococcus and Kwoniella reveals pathogenesis evolution and contrasting modes of karyotype evolution via chromosome fusion or intercentromeric recombination.</title>
        <authorList>
            <person name="Coelho M.A."/>
            <person name="David-Palma M."/>
            <person name="Shea T."/>
            <person name="Bowers K."/>
            <person name="McGinley-Smith S."/>
            <person name="Mohammad A.W."/>
            <person name="Gnirke A."/>
            <person name="Yurkov A.M."/>
            <person name="Nowrousian M."/>
            <person name="Sun S."/>
            <person name="Cuomo C.A."/>
            <person name="Heitman J."/>
        </authorList>
    </citation>
    <scope>NUCLEOTIDE SEQUENCE</scope>
    <source>
        <strain evidence="3">CBS 10117</strain>
    </source>
</reference>
<feature type="compositionally biased region" description="Polar residues" evidence="1">
    <location>
        <begin position="56"/>
        <end position="65"/>
    </location>
</feature>
<evidence type="ECO:0000313" key="4">
    <source>
        <dbReference type="Proteomes" id="UP000078595"/>
    </source>
</evidence>
<reference evidence="2" key="1">
    <citation type="submission" date="2013-07" db="EMBL/GenBank/DDBJ databases">
        <title>The Genome Sequence of Cryptococcus dejecticola CBS10117.</title>
        <authorList>
            <consortium name="The Broad Institute Genome Sequencing Platform"/>
            <person name="Cuomo C."/>
            <person name="Litvintseva A."/>
            <person name="Chen Y."/>
            <person name="Heitman J."/>
            <person name="Sun S."/>
            <person name="Springer D."/>
            <person name="Dromer F."/>
            <person name="Young S.K."/>
            <person name="Zeng Q."/>
            <person name="Gargeya S."/>
            <person name="Fitzgerald M."/>
            <person name="Abouelleil A."/>
            <person name="Alvarado L."/>
            <person name="Berlin A.M."/>
            <person name="Chapman S.B."/>
            <person name="Dewar J."/>
            <person name="Goldberg J."/>
            <person name="Griggs A."/>
            <person name="Gujja S."/>
            <person name="Hansen M."/>
            <person name="Howarth C."/>
            <person name="Imamovic A."/>
            <person name="Larimer J."/>
            <person name="McCowan C."/>
            <person name="Murphy C."/>
            <person name="Pearson M."/>
            <person name="Priest M."/>
            <person name="Roberts A."/>
            <person name="Saif S."/>
            <person name="Shea T."/>
            <person name="Sykes S."/>
            <person name="Wortman J."/>
            <person name="Nusbaum C."/>
            <person name="Birren B."/>
        </authorList>
    </citation>
    <scope>NUCLEOTIDE SEQUENCE [LARGE SCALE GENOMIC DNA]</scope>
    <source>
        <strain evidence="2">CBS 10117</strain>
    </source>
</reference>
<proteinExistence type="predicted"/>
<evidence type="ECO:0000313" key="2">
    <source>
        <dbReference type="EMBL" id="OBR82750.1"/>
    </source>
</evidence>
<sequence length="202" mass="21834">MTHSNSILWACNSCGGIKTTGIPICTAHGTQFETRVEPGQSARWTCSHAGCDRTNAFDQPASTDQSEGEKGIYDDLSSEHERSGDESRDNRRTEQDQTEGSVDGDMLVDSSAEYGTMSITPIDDDLNYGPMPLSGSDIPWGNYHMPDSQDGETASSSAAGGRRTDDFEAGCQRGMRDSEHSSPYGQFSRKTGLGTFTGPSRR</sequence>
<dbReference type="KEGG" id="kdj:28971216"/>
<dbReference type="AlphaFoldDB" id="A0A1A5ZY60"/>
<dbReference type="EMBL" id="KI894035">
    <property type="protein sequence ID" value="OBR82750.1"/>
    <property type="molecule type" value="Genomic_DNA"/>
</dbReference>
<organism evidence="2">
    <name type="scientific">Kwoniella dejecticola CBS 10117</name>
    <dbReference type="NCBI Taxonomy" id="1296121"/>
    <lineage>
        <taxon>Eukaryota</taxon>
        <taxon>Fungi</taxon>
        <taxon>Dikarya</taxon>
        <taxon>Basidiomycota</taxon>
        <taxon>Agaricomycotina</taxon>
        <taxon>Tremellomycetes</taxon>
        <taxon>Tremellales</taxon>
        <taxon>Cryptococcaceae</taxon>
        <taxon>Kwoniella</taxon>
    </lineage>
</organism>
<dbReference type="EMBL" id="CP144540">
    <property type="protein sequence ID" value="WWC65539.1"/>
    <property type="molecule type" value="Genomic_DNA"/>
</dbReference>
<name>A0A1A5ZY60_9TREE</name>
<dbReference type="RefSeq" id="XP_018260592.1">
    <property type="nucleotide sequence ID" value="XM_018410782.1"/>
</dbReference>
<feature type="region of interest" description="Disordered" evidence="1">
    <location>
        <begin position="139"/>
        <end position="202"/>
    </location>
</feature>
<reference evidence="3" key="2">
    <citation type="submission" date="2013-07" db="EMBL/GenBank/DDBJ databases">
        <authorList>
            <consortium name="The Broad Institute Genome Sequencing Platform"/>
            <person name="Cuomo C."/>
            <person name="Litvintseva A."/>
            <person name="Chen Y."/>
            <person name="Heitman J."/>
            <person name="Sun S."/>
            <person name="Springer D."/>
            <person name="Dromer F."/>
            <person name="Young S.K."/>
            <person name="Zeng Q."/>
            <person name="Gargeya S."/>
            <person name="Fitzgerald M."/>
            <person name="Abouelleil A."/>
            <person name="Alvarado L."/>
            <person name="Berlin A.M."/>
            <person name="Chapman S.B."/>
            <person name="Dewar J."/>
            <person name="Goldberg J."/>
            <person name="Griggs A."/>
            <person name="Gujja S."/>
            <person name="Hansen M."/>
            <person name="Howarth C."/>
            <person name="Imamovic A."/>
            <person name="Larimer J."/>
            <person name="McCowan C."/>
            <person name="Murphy C."/>
            <person name="Pearson M."/>
            <person name="Priest M."/>
            <person name="Roberts A."/>
            <person name="Saif S."/>
            <person name="Shea T."/>
            <person name="Sykes S."/>
            <person name="Wortman J."/>
            <person name="Nusbaum C."/>
            <person name="Birren B."/>
        </authorList>
    </citation>
    <scope>NUCLEOTIDE SEQUENCE</scope>
    <source>
        <strain evidence="3">CBS 10117</strain>
    </source>
</reference>
<dbReference type="GeneID" id="28971216"/>
<dbReference type="Proteomes" id="UP000078595">
    <property type="component" value="Chromosome 11"/>
</dbReference>
<evidence type="ECO:0000256" key="1">
    <source>
        <dbReference type="SAM" id="MobiDB-lite"/>
    </source>
</evidence>